<evidence type="ECO:0000256" key="1">
    <source>
        <dbReference type="ARBA" id="ARBA00004442"/>
    </source>
</evidence>
<evidence type="ECO:0000259" key="6">
    <source>
        <dbReference type="Pfam" id="PF07980"/>
    </source>
</evidence>
<proteinExistence type="inferred from homology"/>
<dbReference type="RefSeq" id="WP_354660680.1">
    <property type="nucleotide sequence ID" value="NZ_JBEXAC010000001.1"/>
</dbReference>
<dbReference type="CDD" id="cd08977">
    <property type="entry name" value="SusD"/>
    <property type="match status" value="1"/>
</dbReference>
<comment type="similarity">
    <text evidence="2">Belongs to the SusD family.</text>
</comment>
<dbReference type="SUPFAM" id="SSF48452">
    <property type="entry name" value="TPR-like"/>
    <property type="match status" value="1"/>
</dbReference>
<feature type="domain" description="RagB/SusD" evidence="6">
    <location>
        <begin position="362"/>
        <end position="462"/>
    </location>
</feature>
<dbReference type="InterPro" id="IPR033985">
    <property type="entry name" value="SusD-like_N"/>
</dbReference>
<accession>A0ABV2T6P4</accession>
<dbReference type="Pfam" id="PF07980">
    <property type="entry name" value="SusD_RagB"/>
    <property type="match status" value="1"/>
</dbReference>
<evidence type="ECO:0000256" key="4">
    <source>
        <dbReference type="ARBA" id="ARBA00023136"/>
    </source>
</evidence>
<dbReference type="Proteomes" id="UP001549749">
    <property type="component" value="Unassembled WGS sequence"/>
</dbReference>
<reference evidence="8 9" key="1">
    <citation type="submission" date="2024-06" db="EMBL/GenBank/DDBJ databases">
        <title>Chitinophaga defluvii sp. nov., isolated from municipal sewage.</title>
        <authorList>
            <person name="Zhang L."/>
        </authorList>
    </citation>
    <scope>NUCLEOTIDE SEQUENCE [LARGE SCALE GENOMIC DNA]</scope>
    <source>
        <strain evidence="8 9">H8</strain>
    </source>
</reference>
<dbReference type="InterPro" id="IPR011990">
    <property type="entry name" value="TPR-like_helical_dom_sf"/>
</dbReference>
<gene>
    <name evidence="8" type="ORF">ABR189_11720</name>
</gene>
<evidence type="ECO:0000313" key="9">
    <source>
        <dbReference type="Proteomes" id="UP001549749"/>
    </source>
</evidence>
<dbReference type="Gene3D" id="1.25.40.390">
    <property type="match status" value="1"/>
</dbReference>
<name>A0ABV2T6P4_9BACT</name>
<keyword evidence="3" id="KW-0732">Signal</keyword>
<dbReference type="Pfam" id="PF14322">
    <property type="entry name" value="SusD-like_3"/>
    <property type="match status" value="1"/>
</dbReference>
<dbReference type="EMBL" id="JBEXAC010000001">
    <property type="protein sequence ID" value="MET6998045.1"/>
    <property type="molecule type" value="Genomic_DNA"/>
</dbReference>
<comment type="caution">
    <text evidence="8">The sequence shown here is derived from an EMBL/GenBank/DDBJ whole genome shotgun (WGS) entry which is preliminary data.</text>
</comment>
<evidence type="ECO:0000259" key="7">
    <source>
        <dbReference type="Pfam" id="PF14322"/>
    </source>
</evidence>
<evidence type="ECO:0000256" key="5">
    <source>
        <dbReference type="ARBA" id="ARBA00023237"/>
    </source>
</evidence>
<feature type="domain" description="SusD-like N-terminal" evidence="7">
    <location>
        <begin position="68"/>
        <end position="230"/>
    </location>
</feature>
<evidence type="ECO:0000313" key="8">
    <source>
        <dbReference type="EMBL" id="MET6998045.1"/>
    </source>
</evidence>
<sequence length="500" mass="57673">MRRITYFILSAVMVCSTISCQKFLYVEPIDRLSSTAFWKSESDVRAAVGNCYALLLDKLGKEGTIYITAGDVRAGWVAYDNLTKNNLYKLAIAPNKLKDIGAYPDNWNLKGILNWKGFYKVIAACNVAIANIPEIPDNIMSKTIRDQYVGEALFVRAFTYFYLVKLYGDVIYTTDPVDPTPKPRENFMVVLDKCIADMEEAAAHLPWAYNDPTDRAVRASKGAALTVMAHMNMWKAGFDPANKESYWNKAEAATREIVEKGVYKLLPMDKDEFHAIFKGKSEEGVFEFNLDKNYNESLRFATFANWMLHDPYYFYSTSDWFHSVKFFKQFYGEDISGNPDKRMRNWFYKPELGNVETMFLKYSNVIDKNNFIFDDNLIIYRYPDVLLLRAEVLNNLGKAPEAILLLNMVRERSNAVAYPNDPKDNERPLGDIILKERIRELVGEGHIWFDLVRTGKVMDGYFTEYPMSKSDFDAGAWTWPIPAENGIQNPYFKSNEFWNN</sequence>
<keyword evidence="4" id="KW-0472">Membrane</keyword>
<evidence type="ECO:0000256" key="2">
    <source>
        <dbReference type="ARBA" id="ARBA00006275"/>
    </source>
</evidence>
<dbReference type="InterPro" id="IPR012944">
    <property type="entry name" value="SusD_RagB_dom"/>
</dbReference>
<organism evidence="8 9">
    <name type="scientific">Chitinophaga defluvii</name>
    <dbReference type="NCBI Taxonomy" id="3163343"/>
    <lineage>
        <taxon>Bacteria</taxon>
        <taxon>Pseudomonadati</taxon>
        <taxon>Bacteroidota</taxon>
        <taxon>Chitinophagia</taxon>
        <taxon>Chitinophagales</taxon>
        <taxon>Chitinophagaceae</taxon>
        <taxon>Chitinophaga</taxon>
    </lineage>
</organism>
<keyword evidence="9" id="KW-1185">Reference proteome</keyword>
<keyword evidence="5" id="KW-0998">Cell outer membrane</keyword>
<protein>
    <submittedName>
        <fullName evidence="8">RagB/SusD family nutrient uptake outer membrane protein</fullName>
    </submittedName>
</protein>
<comment type="subcellular location">
    <subcellularLocation>
        <location evidence="1">Cell outer membrane</location>
    </subcellularLocation>
</comment>
<evidence type="ECO:0000256" key="3">
    <source>
        <dbReference type="ARBA" id="ARBA00022729"/>
    </source>
</evidence>
<dbReference type="PROSITE" id="PS51257">
    <property type="entry name" value="PROKAR_LIPOPROTEIN"/>
    <property type="match status" value="1"/>
</dbReference>